<protein>
    <submittedName>
        <fullName evidence="1">Uncharacterized protein</fullName>
    </submittedName>
</protein>
<dbReference type="EMBL" id="GBXM01104905">
    <property type="protein sequence ID" value="JAH03672.1"/>
    <property type="molecule type" value="Transcribed_RNA"/>
</dbReference>
<reference evidence="1" key="2">
    <citation type="journal article" date="2015" name="Fish Shellfish Immunol.">
        <title>Early steps in the European eel (Anguilla anguilla)-Vibrio vulnificus interaction in the gills: Role of the RtxA13 toxin.</title>
        <authorList>
            <person name="Callol A."/>
            <person name="Pajuelo D."/>
            <person name="Ebbesson L."/>
            <person name="Teles M."/>
            <person name="MacKenzie S."/>
            <person name="Amaro C."/>
        </authorList>
    </citation>
    <scope>NUCLEOTIDE SEQUENCE</scope>
</reference>
<organism evidence="1">
    <name type="scientific">Anguilla anguilla</name>
    <name type="common">European freshwater eel</name>
    <name type="synonym">Muraena anguilla</name>
    <dbReference type="NCBI Taxonomy" id="7936"/>
    <lineage>
        <taxon>Eukaryota</taxon>
        <taxon>Metazoa</taxon>
        <taxon>Chordata</taxon>
        <taxon>Craniata</taxon>
        <taxon>Vertebrata</taxon>
        <taxon>Euteleostomi</taxon>
        <taxon>Actinopterygii</taxon>
        <taxon>Neopterygii</taxon>
        <taxon>Teleostei</taxon>
        <taxon>Anguilliformes</taxon>
        <taxon>Anguillidae</taxon>
        <taxon>Anguilla</taxon>
    </lineage>
</organism>
<reference evidence="1" key="1">
    <citation type="submission" date="2014-11" db="EMBL/GenBank/DDBJ databases">
        <authorList>
            <person name="Amaro Gonzalez C."/>
        </authorList>
    </citation>
    <scope>NUCLEOTIDE SEQUENCE</scope>
</reference>
<sequence length="42" mass="4779">MCLYKMGLKCIVFYVQDCIFVDTTTVFLCYVCSTIELSTAIV</sequence>
<proteinExistence type="predicted"/>
<accession>A0A0E9PHA7</accession>
<name>A0A0E9PHA7_ANGAN</name>
<dbReference type="AlphaFoldDB" id="A0A0E9PHA7"/>
<evidence type="ECO:0000313" key="1">
    <source>
        <dbReference type="EMBL" id="JAH03672.1"/>
    </source>
</evidence>